<gene>
    <name evidence="1" type="ORF">SAMN00768000_2192</name>
</gene>
<reference evidence="2" key="1">
    <citation type="submission" date="2017-04" db="EMBL/GenBank/DDBJ databases">
        <authorList>
            <person name="Varghese N."/>
            <person name="Submissions S."/>
        </authorList>
    </citation>
    <scope>NUCLEOTIDE SEQUENCE [LARGE SCALE GENOMIC DNA]</scope>
    <source>
        <strain evidence="2">DSM 9293</strain>
    </source>
</reference>
<protein>
    <submittedName>
        <fullName evidence="1">Uncharacterized protein</fullName>
    </submittedName>
</protein>
<dbReference type="AlphaFoldDB" id="A0A1W1WGP9"/>
<dbReference type="Proteomes" id="UP000192660">
    <property type="component" value="Unassembled WGS sequence"/>
</dbReference>
<evidence type="ECO:0000313" key="1">
    <source>
        <dbReference type="EMBL" id="SMC05362.1"/>
    </source>
</evidence>
<organism evidence="1 2">
    <name type="scientific">Sulfobacillus thermosulfidooxidans (strain DSM 9293 / VKM B-1269 / AT-1)</name>
    <dbReference type="NCBI Taxonomy" id="929705"/>
    <lineage>
        <taxon>Bacteria</taxon>
        <taxon>Bacillati</taxon>
        <taxon>Bacillota</taxon>
        <taxon>Clostridia</taxon>
        <taxon>Eubacteriales</taxon>
        <taxon>Clostridiales Family XVII. Incertae Sedis</taxon>
        <taxon>Sulfobacillus</taxon>
    </lineage>
</organism>
<sequence length="88" mass="9367">MRPPAKPERPFRLRLSVPVEATAVAQTQLTAALAATGLDAWFDLASPTSGPWALWWDDTAIWVGSGADPAAWQEALLEGWWGSGGGCC</sequence>
<proteinExistence type="predicted"/>
<evidence type="ECO:0000313" key="2">
    <source>
        <dbReference type="Proteomes" id="UP000192660"/>
    </source>
</evidence>
<keyword evidence="2" id="KW-1185">Reference proteome</keyword>
<name>A0A1W1WGP9_SULTA</name>
<dbReference type="EMBL" id="FWWY01000001">
    <property type="protein sequence ID" value="SMC05362.1"/>
    <property type="molecule type" value="Genomic_DNA"/>
</dbReference>
<accession>A0A1W1WGP9</accession>